<evidence type="ECO:0000256" key="1">
    <source>
        <dbReference type="ARBA" id="ARBA00009649"/>
    </source>
</evidence>
<dbReference type="SMART" id="SM00194">
    <property type="entry name" value="PTPc"/>
    <property type="match status" value="1"/>
</dbReference>
<gene>
    <name evidence="7" type="ORF">DAKH74_029360</name>
</gene>
<feature type="compositionally biased region" description="Low complexity" evidence="3">
    <location>
        <begin position="56"/>
        <end position="71"/>
    </location>
</feature>
<feature type="domain" description="Rhodanese" evidence="6">
    <location>
        <begin position="125"/>
        <end position="250"/>
    </location>
</feature>
<evidence type="ECO:0000259" key="6">
    <source>
        <dbReference type="PROSITE" id="PS50206"/>
    </source>
</evidence>
<evidence type="ECO:0000259" key="5">
    <source>
        <dbReference type="PROSITE" id="PS50056"/>
    </source>
</evidence>
<dbReference type="SUPFAM" id="SSF52799">
    <property type="entry name" value="(Phosphotyrosine protein) phosphatases II"/>
    <property type="match status" value="1"/>
</dbReference>
<feature type="region of interest" description="Disordered" evidence="3">
    <location>
        <begin position="1"/>
        <end position="71"/>
    </location>
</feature>
<comment type="caution">
    <text evidence="7">The sequence shown here is derived from an EMBL/GenBank/DDBJ whole genome shotgun (WGS) entry which is preliminary data.</text>
</comment>
<dbReference type="Gene3D" id="3.90.190.10">
    <property type="entry name" value="Protein tyrosine phosphatase superfamily"/>
    <property type="match status" value="1"/>
</dbReference>
<dbReference type="SMART" id="SM00404">
    <property type="entry name" value="PTPc_motif"/>
    <property type="match status" value="1"/>
</dbReference>
<dbReference type="CDD" id="cd01446">
    <property type="entry name" value="DSP_MapKP"/>
    <property type="match status" value="1"/>
</dbReference>
<dbReference type="PROSITE" id="PS50056">
    <property type="entry name" value="TYR_PHOSPHATASE_2"/>
    <property type="match status" value="1"/>
</dbReference>
<dbReference type="Proteomes" id="UP001377567">
    <property type="component" value="Unassembled WGS sequence"/>
</dbReference>
<dbReference type="InterPro" id="IPR000387">
    <property type="entry name" value="Tyr_Pase_dom"/>
</dbReference>
<dbReference type="EMBL" id="BTGD01000008">
    <property type="protein sequence ID" value="GMM56320.1"/>
    <property type="molecule type" value="Genomic_DNA"/>
</dbReference>
<feature type="compositionally biased region" description="Polar residues" evidence="3">
    <location>
        <begin position="8"/>
        <end position="21"/>
    </location>
</feature>
<dbReference type="InterPro" id="IPR003595">
    <property type="entry name" value="Tyr_Pase_cat"/>
</dbReference>
<dbReference type="PROSITE" id="PS00383">
    <property type="entry name" value="TYR_PHOSPHATASE_1"/>
    <property type="match status" value="1"/>
</dbReference>
<dbReference type="AlphaFoldDB" id="A0AAV5RXH9"/>
<name>A0AAV5RXH9_MAUHU</name>
<feature type="domain" description="Tyrosine-protein phosphatase" evidence="4">
    <location>
        <begin position="616"/>
        <end position="920"/>
    </location>
</feature>
<dbReference type="InterPro" id="IPR000242">
    <property type="entry name" value="PTP_cat"/>
</dbReference>
<dbReference type="InterPro" id="IPR036873">
    <property type="entry name" value="Rhodanese-like_dom_sf"/>
</dbReference>
<proteinExistence type="inferred from homology"/>
<protein>
    <recommendedName>
        <fullName evidence="2">protein-tyrosine-phosphatase</fullName>
        <ecNumber evidence="2">3.1.3.48</ecNumber>
    </recommendedName>
</protein>
<keyword evidence="8" id="KW-1185">Reference proteome</keyword>
<evidence type="ECO:0000259" key="4">
    <source>
        <dbReference type="PROSITE" id="PS50055"/>
    </source>
</evidence>
<dbReference type="SMART" id="SM00450">
    <property type="entry name" value="RHOD"/>
    <property type="match status" value="1"/>
</dbReference>
<dbReference type="Gene3D" id="3.40.250.10">
    <property type="entry name" value="Rhodanese-like domain"/>
    <property type="match status" value="1"/>
</dbReference>
<evidence type="ECO:0000313" key="8">
    <source>
        <dbReference type="Proteomes" id="UP001377567"/>
    </source>
</evidence>
<dbReference type="SUPFAM" id="SSF52821">
    <property type="entry name" value="Rhodanese/Cell cycle control phosphatase"/>
    <property type="match status" value="1"/>
</dbReference>
<dbReference type="EC" id="3.1.3.48" evidence="2"/>
<accession>A0AAV5RXH9</accession>
<comment type="similarity">
    <text evidence="1">Belongs to the protein-tyrosine phosphatase family. Non-receptor class subfamily.</text>
</comment>
<feature type="compositionally biased region" description="Polar residues" evidence="3">
    <location>
        <begin position="45"/>
        <end position="55"/>
    </location>
</feature>
<dbReference type="GO" id="GO:0004725">
    <property type="term" value="F:protein tyrosine phosphatase activity"/>
    <property type="evidence" value="ECO:0007669"/>
    <property type="project" value="UniProtKB-EC"/>
</dbReference>
<reference evidence="7 8" key="1">
    <citation type="journal article" date="2023" name="Elife">
        <title>Identification of key yeast species and microbe-microbe interactions impacting larval growth of Drosophila in the wild.</title>
        <authorList>
            <person name="Mure A."/>
            <person name="Sugiura Y."/>
            <person name="Maeda R."/>
            <person name="Honda K."/>
            <person name="Sakurai N."/>
            <person name="Takahashi Y."/>
            <person name="Watada M."/>
            <person name="Katoh T."/>
            <person name="Gotoh A."/>
            <person name="Gotoh Y."/>
            <person name="Taniguchi I."/>
            <person name="Nakamura K."/>
            <person name="Hayashi T."/>
            <person name="Katayama T."/>
            <person name="Uemura T."/>
            <person name="Hattori Y."/>
        </authorList>
    </citation>
    <scope>NUCLEOTIDE SEQUENCE [LARGE SCALE GENOMIC DNA]</scope>
    <source>
        <strain evidence="7 8">KH-74</strain>
    </source>
</reference>
<evidence type="ECO:0000313" key="7">
    <source>
        <dbReference type="EMBL" id="GMM56320.1"/>
    </source>
</evidence>
<dbReference type="InterPro" id="IPR050348">
    <property type="entry name" value="Protein-Tyr_Phosphatase"/>
</dbReference>
<dbReference type="Pfam" id="PF00102">
    <property type="entry name" value="Y_phosphatase"/>
    <property type="match status" value="1"/>
</dbReference>
<dbReference type="PANTHER" id="PTHR19134:SF547">
    <property type="entry name" value="TYROSINE-PROTEIN PHOSPHATASE 3"/>
    <property type="match status" value="1"/>
</dbReference>
<dbReference type="PRINTS" id="PR00700">
    <property type="entry name" value="PRTYPHPHTASE"/>
</dbReference>
<organism evidence="7 8">
    <name type="scientific">Maudiozyma humilis</name>
    <name type="common">Sour dough yeast</name>
    <name type="synonym">Kazachstania humilis</name>
    <dbReference type="NCBI Taxonomy" id="51915"/>
    <lineage>
        <taxon>Eukaryota</taxon>
        <taxon>Fungi</taxon>
        <taxon>Dikarya</taxon>
        <taxon>Ascomycota</taxon>
        <taxon>Saccharomycotina</taxon>
        <taxon>Saccharomycetes</taxon>
        <taxon>Saccharomycetales</taxon>
        <taxon>Saccharomycetaceae</taxon>
        <taxon>Maudiozyma</taxon>
    </lineage>
</organism>
<sequence>MCDLFMGQRSQNPFSNINKTAPISIPKPPTKQTAVNHQDYKKKSSTSSDMSLTKMTSSISPTSTHSPTTHFSPFNGSAASFPMPYKSMTSPALPIYKPQEQTHLKPKNVSLVMAVELGKFLEEHNSTDSIILDIRSFSEYSKACIQGAIHVCLPSTLLRRKNFTFEKLIESLPKEIQAQVITRFRNENLRIYLYDNSARQTDTSISQACHGILTKLLNYQPYIQSQSHIKVGILSCGFAQFKDLFPDCIQYPLESSTHNNTPSKQKAVNAVLEQGSFTDSFQSPSIGDNMTLRLNVTDTSTSNASSYLNSPSPQNIQVDSPISSSSPISALLKFQLPSQKVLPPQLFKFPKNEEAMNLESYISAVNINEKQTRISERKKKIYRNSLNLENEKMITHEDTDSLSSFEFPKRSASSGSMASKDDEKYKDKLTVQIKYSKLHSKYSQKNIDENIPAWFQDLMSRTKIQFASQFQKLDILERRRLNSSVSSKDTTSNESSMHISSDELKSVLSPPPRAKLHNHSNSSLGSSFVHQNNESETSLPSSLQSHKSSASFSIKSPPIAPYSRSTLFKQGRSHSQPDSLNSLNKPWVRDIDADLTNSEGEDEKIIISSGVELGSKNRYKDIFPYEHTRVKLKKDSISSLVPPPLSHYSNLVNQDIDEAKELNISDSYINANYIDLPVLENSKELLVEAQRAHHTIIPAASEKVRYIATQAPLLSTVHDFYSCIITDRVPLILSLTNQFENGVEKCFQYWKPNNYDGINVKVLEELDVPEMNNNVVIRRIRLTYDNGSKTYDVVQYQIKNWLDLSTLSDPIEVVHSICFKNKLVKQLKDNGFFNAETLPTILVHCSAGCGRTGTWCTIDSILSNLENFDLFQFELLKSNETATRVYDPVAWTINVFRKQRISMVQNINQFLFIYDCLLYYFTFQIRDNCQKRLNMSSQSLRNIDAEVEKTGVIHRFLKNKTPEIQIFA</sequence>
<dbReference type="InterPro" id="IPR029021">
    <property type="entry name" value="Prot-tyrosine_phosphatase-like"/>
</dbReference>
<dbReference type="PANTHER" id="PTHR19134">
    <property type="entry name" value="RECEPTOR-TYPE TYROSINE-PROTEIN PHOSPHATASE"/>
    <property type="match status" value="1"/>
</dbReference>
<dbReference type="Pfam" id="PF00581">
    <property type="entry name" value="Rhodanese"/>
    <property type="match status" value="1"/>
</dbReference>
<feature type="region of interest" description="Disordered" evidence="3">
    <location>
        <begin position="482"/>
        <end position="544"/>
    </location>
</feature>
<feature type="domain" description="Tyrosine specific protein phosphatases" evidence="5">
    <location>
        <begin position="822"/>
        <end position="911"/>
    </location>
</feature>
<evidence type="ECO:0000256" key="3">
    <source>
        <dbReference type="SAM" id="MobiDB-lite"/>
    </source>
</evidence>
<feature type="compositionally biased region" description="Polar residues" evidence="3">
    <location>
        <begin position="482"/>
        <end position="499"/>
    </location>
</feature>
<feature type="compositionally biased region" description="Polar residues" evidence="3">
    <location>
        <begin position="528"/>
        <end position="537"/>
    </location>
</feature>
<evidence type="ECO:0000256" key="2">
    <source>
        <dbReference type="ARBA" id="ARBA00013064"/>
    </source>
</evidence>
<dbReference type="CDD" id="cd18533">
    <property type="entry name" value="PTP_fungal"/>
    <property type="match status" value="1"/>
</dbReference>
<dbReference type="InterPro" id="IPR016130">
    <property type="entry name" value="Tyr_Pase_AS"/>
</dbReference>
<dbReference type="InterPro" id="IPR001763">
    <property type="entry name" value="Rhodanese-like_dom"/>
</dbReference>
<dbReference type="PROSITE" id="PS50055">
    <property type="entry name" value="TYR_PHOSPHATASE_PTP"/>
    <property type="match status" value="1"/>
</dbReference>
<dbReference type="PROSITE" id="PS50206">
    <property type="entry name" value="RHODANESE_3"/>
    <property type="match status" value="1"/>
</dbReference>
<feature type="region of interest" description="Disordered" evidence="3">
    <location>
        <begin position="404"/>
        <end position="423"/>
    </location>
</feature>